<gene>
    <name evidence="4" type="primary">ycf3</name>
    <name evidence="4" type="ORF">CPRO_04020</name>
    <name evidence="5" type="ORF">SAMN02745151_01786</name>
</gene>
<protein>
    <submittedName>
        <fullName evidence="4">Photosystem I assembly protein Ycf3</fullName>
    </submittedName>
    <submittedName>
        <fullName evidence="5">Tetratricopeptide repeat-containing protein</fullName>
    </submittedName>
</protein>
<dbReference type="RefSeq" id="WP_066047271.1">
    <property type="nucleotide sequence ID" value="NZ_CP014223.1"/>
</dbReference>
<evidence type="ECO:0000313" key="7">
    <source>
        <dbReference type="Proteomes" id="UP000184204"/>
    </source>
</evidence>
<dbReference type="InterPro" id="IPR019734">
    <property type="entry name" value="TPR_rpt"/>
</dbReference>
<proteinExistence type="predicted"/>
<dbReference type="PROSITE" id="PS50005">
    <property type="entry name" value="TPR"/>
    <property type="match status" value="4"/>
</dbReference>
<evidence type="ECO:0000313" key="6">
    <source>
        <dbReference type="Proteomes" id="UP000068026"/>
    </source>
</evidence>
<feature type="repeat" description="TPR" evidence="3">
    <location>
        <begin position="133"/>
        <end position="166"/>
    </location>
</feature>
<sequence>MKSYIAEIRELRKNLVESYKEGDYKRALFLGEHLLELSKKNGDDTQSDLGEDFHNVAVIFDELGFYEKAAEYYGRGAELKKAHRGESRGYADTLNNLAIVYSNLDRHEEALNTHMQVLKVRGRKLGQNHKDYIHTLYNLGNCYESLKEYEKALESHGRALERSLDCRYLQIMDLADIHSSMARCYDKTGNYKKAIYNYEVALDIMEKKLGNRNLAYLNNAMALAFVCEKAELTGLAVEYCERAVEVHRQVFQQGHLDYVNHLSYLADLCYKDGQFKKSFQLHTTGMEIIERKFGQNHLLYIDFLDKIALDYCGMKEFLKALEMGKKAFSLREAFETQHKNISVKSYVQMGQIMAKMEDCMQALCYYKQALDILEKDSSENQWILAQLWFEFACIFEHHGSYEAAAFLYENALRIRNTLSCANKKPVISLMNALVQVRQKQEEYTKAVLICLEMEKVARDALGRRHSEYGEVLKNLGIAYQKSGDLATAGKYLEEALRLQRETLDGDNPIYIETLEVFAEICFCRGDCSYALQLYKERNDMNFEETSEEQRIAACTLLAMGNCCFRLGDKEKAKEYAIKAKEKLIQSGLMPNERYLQLKEIYGAGKNSCISINRPVRRRMRDSERKSLEEAIAFMTQLCEKSRVKGNLENGKMAFAVFSLGEMYQRLGQKNDSIYWYTLAEKYADPTYYARTCIRLGEVLMLYGDEEKALQKFVNAKEFIAEYGDTHSWENCRVLGHIGDYFYKKGEMTTALGFYHSWNQLYKELNLPECSSRDNRIIKIGKILIAFERHKEAMELYYVLAVSIRNREGETERFSKLLLRVASLHIQIGNIKEGETMLDHVLLLAGKNGITTESFGKVCDKVGRLYALAGIEEKALEALKLAYRENLNGKKCITKEGIQLLRELLWKSGDSKAYFSVKNGHELE</sequence>
<dbReference type="InterPro" id="IPR011990">
    <property type="entry name" value="TPR-like_helical_dom_sf"/>
</dbReference>
<dbReference type="Pfam" id="PF13424">
    <property type="entry name" value="TPR_12"/>
    <property type="match status" value="2"/>
</dbReference>
<evidence type="ECO:0000256" key="1">
    <source>
        <dbReference type="ARBA" id="ARBA00022737"/>
    </source>
</evidence>
<dbReference type="KEGG" id="cpro:CPRO_04020"/>
<evidence type="ECO:0000256" key="3">
    <source>
        <dbReference type="PROSITE-ProRule" id="PRU00339"/>
    </source>
</evidence>
<organism evidence="5 7">
    <name type="scientific">Anaerotignum propionicum DSM 1682</name>
    <dbReference type="NCBI Taxonomy" id="991789"/>
    <lineage>
        <taxon>Bacteria</taxon>
        <taxon>Bacillati</taxon>
        <taxon>Bacillota</taxon>
        <taxon>Clostridia</taxon>
        <taxon>Lachnospirales</taxon>
        <taxon>Anaerotignaceae</taxon>
        <taxon>Anaerotignum</taxon>
    </lineage>
</organism>
<feature type="repeat" description="TPR" evidence="3">
    <location>
        <begin position="469"/>
        <end position="502"/>
    </location>
</feature>
<feature type="repeat" description="TPR" evidence="3">
    <location>
        <begin position="175"/>
        <end position="208"/>
    </location>
</feature>
<evidence type="ECO:0000313" key="4">
    <source>
        <dbReference type="EMBL" id="AMJ40011.1"/>
    </source>
</evidence>
<keyword evidence="1" id="KW-0677">Repeat</keyword>
<dbReference type="SMART" id="SM00028">
    <property type="entry name" value="TPR"/>
    <property type="match status" value="13"/>
</dbReference>
<accession>A0A0X8V8C8</accession>
<name>A0A0X8V8C8_ANAPI</name>
<dbReference type="OrthoDB" id="2042040at2"/>
<dbReference type="PANTHER" id="PTHR45641">
    <property type="entry name" value="TETRATRICOPEPTIDE REPEAT PROTEIN (AFU_ORTHOLOGUE AFUA_6G03870)"/>
    <property type="match status" value="1"/>
</dbReference>
<keyword evidence="2 3" id="KW-0802">TPR repeat</keyword>
<feature type="repeat" description="TPR" evidence="3">
    <location>
        <begin position="343"/>
        <end position="376"/>
    </location>
</feature>
<dbReference type="AlphaFoldDB" id="A0A0X8V8C8"/>
<keyword evidence="6" id="KW-1185">Reference proteome</keyword>
<reference evidence="6" key="2">
    <citation type="submission" date="2016-01" db="EMBL/GenBank/DDBJ databases">
        <authorList>
            <person name="Poehlein A."/>
            <person name="Schlien K."/>
            <person name="Gottschalk G."/>
            <person name="Buckel W."/>
            <person name="Daniel R."/>
        </authorList>
    </citation>
    <scope>NUCLEOTIDE SEQUENCE [LARGE SCALE GENOMIC DNA]</scope>
    <source>
        <strain evidence="6">X2</strain>
    </source>
</reference>
<reference evidence="4 6" key="1">
    <citation type="journal article" date="2016" name="Genome Announc.">
        <title>Complete Genome Sequence of the Amino Acid-Fermenting Clostridium propionicum X2 (DSM 1682).</title>
        <authorList>
            <person name="Poehlein A."/>
            <person name="Schlien K."/>
            <person name="Chowdhury N.P."/>
            <person name="Gottschalk G."/>
            <person name="Buckel W."/>
            <person name="Daniel R."/>
        </authorList>
    </citation>
    <scope>NUCLEOTIDE SEQUENCE [LARGE SCALE GENOMIC DNA]</scope>
    <source>
        <strain evidence="4 6">X2</strain>
    </source>
</reference>
<evidence type="ECO:0000256" key="2">
    <source>
        <dbReference type="ARBA" id="ARBA00022803"/>
    </source>
</evidence>
<dbReference type="EMBL" id="CP014223">
    <property type="protein sequence ID" value="AMJ40011.1"/>
    <property type="molecule type" value="Genomic_DNA"/>
</dbReference>
<evidence type="ECO:0000313" key="5">
    <source>
        <dbReference type="EMBL" id="SHE78564.1"/>
    </source>
</evidence>
<dbReference type="EMBL" id="FQUA01000007">
    <property type="protein sequence ID" value="SHE78564.1"/>
    <property type="molecule type" value="Genomic_DNA"/>
</dbReference>
<dbReference type="Gene3D" id="1.25.40.10">
    <property type="entry name" value="Tetratricopeptide repeat domain"/>
    <property type="match status" value="6"/>
</dbReference>
<reference evidence="5" key="3">
    <citation type="submission" date="2016-11" db="EMBL/GenBank/DDBJ databases">
        <authorList>
            <person name="Varghese N."/>
            <person name="Submissions S."/>
        </authorList>
    </citation>
    <scope>NUCLEOTIDE SEQUENCE</scope>
    <source>
        <strain evidence="5">DSM 1682</strain>
    </source>
</reference>
<dbReference type="Proteomes" id="UP000184204">
    <property type="component" value="Unassembled WGS sequence"/>
</dbReference>
<dbReference type="Pfam" id="PF13181">
    <property type="entry name" value="TPR_8"/>
    <property type="match status" value="1"/>
</dbReference>
<dbReference type="SUPFAM" id="SSF48452">
    <property type="entry name" value="TPR-like"/>
    <property type="match status" value="5"/>
</dbReference>
<reference evidence="7" key="4">
    <citation type="submission" date="2016-11" db="EMBL/GenBank/DDBJ databases">
        <authorList>
            <person name="Jaros S."/>
            <person name="Januszkiewicz K."/>
            <person name="Wedrychowicz H."/>
        </authorList>
    </citation>
    <scope>NUCLEOTIDE SEQUENCE [LARGE SCALE GENOMIC DNA]</scope>
    <source>
        <strain evidence="7">DSM 1682</strain>
    </source>
</reference>
<dbReference type="PANTHER" id="PTHR45641:SF19">
    <property type="entry name" value="NEPHROCYSTIN-3"/>
    <property type="match status" value="1"/>
</dbReference>
<dbReference type="Proteomes" id="UP000068026">
    <property type="component" value="Chromosome"/>
</dbReference>